<comment type="catalytic activity">
    <reaction evidence="9 10">
        <text>tRNA(Lys) + L-lysine + ATP = L-lysyl-tRNA(Lys) + AMP + diphosphate</text>
        <dbReference type="Rhea" id="RHEA:20792"/>
        <dbReference type="Rhea" id="RHEA-COMP:9696"/>
        <dbReference type="Rhea" id="RHEA-COMP:9697"/>
        <dbReference type="ChEBI" id="CHEBI:30616"/>
        <dbReference type="ChEBI" id="CHEBI:32551"/>
        <dbReference type="ChEBI" id="CHEBI:33019"/>
        <dbReference type="ChEBI" id="CHEBI:78442"/>
        <dbReference type="ChEBI" id="CHEBI:78529"/>
        <dbReference type="ChEBI" id="CHEBI:456215"/>
        <dbReference type="EC" id="6.1.1.6"/>
    </reaction>
</comment>
<dbReference type="PANTHER" id="PTHR37940:SF1">
    <property type="entry name" value="LYSINE--TRNA LIGASE"/>
    <property type="match status" value="1"/>
</dbReference>
<dbReference type="NCBIfam" id="TIGR00467">
    <property type="entry name" value="lysS_arch"/>
    <property type="match status" value="1"/>
</dbReference>
<dbReference type="GO" id="GO:0000049">
    <property type="term" value="F:tRNA binding"/>
    <property type="evidence" value="ECO:0007669"/>
    <property type="project" value="InterPro"/>
</dbReference>
<dbReference type="InterPro" id="IPR014729">
    <property type="entry name" value="Rossmann-like_a/b/a_fold"/>
</dbReference>
<keyword evidence="3 10" id="KW-0963">Cytoplasm</keyword>
<evidence type="ECO:0000313" key="13">
    <source>
        <dbReference type="Proteomes" id="UP000035648"/>
    </source>
</evidence>
<evidence type="ECO:0000313" key="12">
    <source>
        <dbReference type="EMBL" id="AKM82488.1"/>
    </source>
</evidence>
<dbReference type="STRING" id="1618337.UT28_C0001G0696"/>
<dbReference type="AlphaFoldDB" id="A0A0G4B503"/>
<dbReference type="InterPro" id="IPR045462">
    <property type="entry name" value="aa-tRNA-synth_I_cd-bd"/>
</dbReference>
<dbReference type="PANTHER" id="PTHR37940">
    <property type="entry name" value="LYSINE--TRNA LIGASE"/>
    <property type="match status" value="1"/>
</dbReference>
<dbReference type="InterPro" id="IPR002904">
    <property type="entry name" value="Lys-tRNA-ligase"/>
</dbReference>
<dbReference type="Gene3D" id="3.40.50.620">
    <property type="entry name" value="HUPs"/>
    <property type="match status" value="2"/>
</dbReference>
<evidence type="ECO:0000256" key="9">
    <source>
        <dbReference type="ARBA" id="ARBA00048573"/>
    </source>
</evidence>
<dbReference type="SUPFAM" id="SSF48163">
    <property type="entry name" value="An anticodon-binding domain of class I aminoacyl-tRNA synthetases"/>
    <property type="match status" value="1"/>
</dbReference>
<evidence type="ECO:0000256" key="5">
    <source>
        <dbReference type="ARBA" id="ARBA00022741"/>
    </source>
</evidence>
<dbReference type="GO" id="GO:0005524">
    <property type="term" value="F:ATP binding"/>
    <property type="evidence" value="ECO:0007669"/>
    <property type="project" value="UniProtKB-UniRule"/>
</dbReference>
<dbReference type="Gene3D" id="1.10.10.350">
    <property type="match status" value="1"/>
</dbReference>
<keyword evidence="5 10" id="KW-0547">Nucleotide-binding</keyword>
<reference evidence="12 13" key="1">
    <citation type="journal article" date="2015" name="Nature">
        <title>rRNA introns, odd ribosomes, and small enigmatic genomes across a large radiation of phyla.</title>
        <authorList>
            <person name="Brown C.T."/>
            <person name="Hug L.A."/>
            <person name="Thomas B.C."/>
            <person name="Sharon I."/>
            <person name="Castelle C.J."/>
            <person name="Singh A."/>
            <person name="Wilkins M.J."/>
            <person name="Williams K.H."/>
            <person name="Banfield J.F."/>
        </authorList>
    </citation>
    <scope>NUCLEOTIDE SEQUENCE [LARGE SCALE GENOMIC DNA]</scope>
</reference>
<comment type="similarity">
    <text evidence="2 10">Belongs to the class-I aminoacyl-tRNA synthetase family.</text>
</comment>
<keyword evidence="7 10" id="KW-0648">Protein biosynthesis</keyword>
<dbReference type="Gene3D" id="6.10.20.10">
    <property type="entry name" value="Lysine tRNA ligase, stem contact fold domain"/>
    <property type="match status" value="1"/>
</dbReference>
<dbReference type="Gene3D" id="1.10.10.770">
    <property type="match status" value="1"/>
</dbReference>
<dbReference type="EC" id="6.1.1.6" evidence="10"/>
<evidence type="ECO:0000256" key="1">
    <source>
        <dbReference type="ARBA" id="ARBA00004496"/>
    </source>
</evidence>
<evidence type="ECO:0000256" key="4">
    <source>
        <dbReference type="ARBA" id="ARBA00022598"/>
    </source>
</evidence>
<dbReference type="InterPro" id="IPR020751">
    <property type="entry name" value="aa-tRNA-synth_I_codon-bd_sub2"/>
</dbReference>
<dbReference type="GO" id="GO:0006430">
    <property type="term" value="P:lysyl-tRNA aminoacylation"/>
    <property type="evidence" value="ECO:0007669"/>
    <property type="project" value="UniProtKB-UniRule"/>
</dbReference>
<keyword evidence="8 10" id="KW-0030">Aminoacyl-tRNA synthetase</keyword>
<evidence type="ECO:0000256" key="7">
    <source>
        <dbReference type="ARBA" id="ARBA00022917"/>
    </source>
</evidence>
<dbReference type="KEGG" id="bbgw:UT28_C0001G0696"/>
<name>A0A0G4B503_9BACT</name>
<dbReference type="InterPro" id="IPR008925">
    <property type="entry name" value="aa_tRNA-synth_I_cd-bd_sf"/>
</dbReference>
<feature type="short sequence motif" description="'KMSKS' region" evidence="10">
    <location>
        <begin position="281"/>
        <end position="285"/>
    </location>
</feature>
<proteinExistence type="inferred from homology"/>
<dbReference type="EMBL" id="CP011213">
    <property type="protein sequence ID" value="AKM82488.1"/>
    <property type="molecule type" value="Genomic_DNA"/>
</dbReference>
<dbReference type="Proteomes" id="UP000035648">
    <property type="component" value="Chromosome"/>
</dbReference>
<keyword evidence="6 10" id="KW-0067">ATP-binding</keyword>
<evidence type="ECO:0000259" key="11">
    <source>
        <dbReference type="Pfam" id="PF19269"/>
    </source>
</evidence>
<comment type="subcellular location">
    <subcellularLocation>
        <location evidence="1 10">Cytoplasm</location>
    </subcellularLocation>
</comment>
<evidence type="ECO:0000256" key="3">
    <source>
        <dbReference type="ARBA" id="ARBA00022490"/>
    </source>
</evidence>
<dbReference type="InterPro" id="IPR042078">
    <property type="entry name" value="Lys-tRNA-ligase_SC_fold"/>
</dbReference>
<dbReference type="Pfam" id="PF01921">
    <property type="entry name" value="tRNA-synt_1f"/>
    <property type="match status" value="1"/>
</dbReference>
<protein>
    <recommendedName>
        <fullName evidence="10">Lysine--tRNA ligase</fullName>
        <ecNumber evidence="10">6.1.1.6</ecNumber>
    </recommendedName>
    <alternativeName>
        <fullName evidence="10">Lysyl-tRNA synthetase</fullName>
        <shortName evidence="10">LysRS</shortName>
    </alternativeName>
</protein>
<accession>A0A0G4B503</accession>
<evidence type="ECO:0000256" key="10">
    <source>
        <dbReference type="HAMAP-Rule" id="MF_00177"/>
    </source>
</evidence>
<organism evidence="12 13">
    <name type="scientific">Berkelbacteria bacterium GW2011_GWE1_39_12</name>
    <dbReference type="NCBI Taxonomy" id="1618337"/>
    <lineage>
        <taxon>Bacteria</taxon>
        <taxon>Candidatus Berkelbacteria</taxon>
    </lineage>
</organism>
<dbReference type="SUPFAM" id="SSF52374">
    <property type="entry name" value="Nucleotidylyl transferase"/>
    <property type="match status" value="1"/>
</dbReference>
<feature type="domain" description="Aminoacyl-tRNA synthetase class I anticodon-binding" evidence="11">
    <location>
        <begin position="433"/>
        <end position="517"/>
    </location>
</feature>
<evidence type="ECO:0000256" key="6">
    <source>
        <dbReference type="ARBA" id="ARBA00022840"/>
    </source>
</evidence>
<evidence type="ECO:0000256" key="2">
    <source>
        <dbReference type="ARBA" id="ARBA00005594"/>
    </source>
</evidence>
<gene>
    <name evidence="10" type="primary">lysS</name>
    <name evidence="12" type="ORF">UT28_C0001G0696</name>
</gene>
<comment type="caution">
    <text evidence="10">Lacks conserved residue(s) required for the propagation of feature annotation.</text>
</comment>
<dbReference type="HAMAP" id="MF_00177">
    <property type="entry name" value="Lys_tRNA_synth_class1"/>
    <property type="match status" value="1"/>
</dbReference>
<keyword evidence="4 10" id="KW-0436">Ligase</keyword>
<dbReference type="GO" id="GO:0004824">
    <property type="term" value="F:lysine-tRNA ligase activity"/>
    <property type="evidence" value="ECO:0007669"/>
    <property type="project" value="UniProtKB-UniRule"/>
</dbReference>
<dbReference type="Pfam" id="PF19269">
    <property type="entry name" value="Anticodon_2"/>
    <property type="match status" value="1"/>
</dbReference>
<dbReference type="GO" id="GO:0005737">
    <property type="term" value="C:cytoplasm"/>
    <property type="evidence" value="ECO:0007669"/>
    <property type="project" value="UniProtKB-SubCell"/>
</dbReference>
<sequence>MFWVDEIIEDILKKTKKDSYLVTDWKTPSGHIHVGALRGVIVHDLIRRGLSDSNKTASFQWGYDDFDPMDGMPIYIDESFDQYMGKPLCDVPAPDAKSKNFAEQYANEFTQVFEGIGIKPKIVWTSELYKEGKFNDSIRIILDHADQIKDIYKIISGSEKPKDWFPLQVICPQCGKVGTTKVISWDGEEVEFSCEENLVEWAKGCGYKGKISPFDGNAKLPWKVEWPSKWFLTGTDIEGEGKDHSAASGSRQVADEIYRKVFDKIPPYDIPYEFILLGGAKMSSSKGLGVTAKDISDLLPMNILRFLFTRTRAKRTIDFDPEGDTIPNLYDEYDRCSSAFLEDKNSDLGRAFYYAEVDLDKEQPKYLLRFSKIAYMLQMPRVDIFEYAKNEKGSALNEIEKQEIENRIIIAKNWLEKFAPESFKFNISESLPEEAKYLSSEQKEFLAKVLEEIKSKEWTGEDLHKRIHEIKTEIQINPRDAFSAIYLSFIGKESGPQAGWLLASLDNKFVINRLEEASR</sequence>
<evidence type="ECO:0000256" key="8">
    <source>
        <dbReference type="ARBA" id="ARBA00023146"/>
    </source>
</evidence>